<evidence type="ECO:0000259" key="1">
    <source>
        <dbReference type="PROSITE" id="PS51464"/>
    </source>
</evidence>
<feature type="non-terminal residue" evidence="2">
    <location>
        <position position="51"/>
    </location>
</feature>
<sequence>MISVIQEAKQQNCKTLVITNQAESPLASMSDYLINIQAGPELAVAATKSYT</sequence>
<feature type="domain" description="SIS" evidence="1">
    <location>
        <begin position="1"/>
        <end position="51"/>
    </location>
</feature>
<protein>
    <recommendedName>
        <fullName evidence="1">SIS domain-containing protein</fullName>
    </recommendedName>
</protein>
<dbReference type="GO" id="GO:1901135">
    <property type="term" value="P:carbohydrate derivative metabolic process"/>
    <property type="evidence" value="ECO:0007669"/>
    <property type="project" value="InterPro"/>
</dbReference>
<dbReference type="InterPro" id="IPR001347">
    <property type="entry name" value="SIS_dom"/>
</dbReference>
<organism evidence="2">
    <name type="scientific">marine sediment metagenome</name>
    <dbReference type="NCBI Taxonomy" id="412755"/>
    <lineage>
        <taxon>unclassified sequences</taxon>
        <taxon>metagenomes</taxon>
        <taxon>ecological metagenomes</taxon>
    </lineage>
</organism>
<dbReference type="InterPro" id="IPR046348">
    <property type="entry name" value="SIS_dom_sf"/>
</dbReference>
<dbReference type="EMBL" id="BART01015505">
    <property type="protein sequence ID" value="GAG85376.1"/>
    <property type="molecule type" value="Genomic_DNA"/>
</dbReference>
<proteinExistence type="predicted"/>
<accession>X1CMD0</accession>
<dbReference type="SUPFAM" id="SSF53697">
    <property type="entry name" value="SIS domain"/>
    <property type="match status" value="1"/>
</dbReference>
<gene>
    <name evidence="2" type="ORF">S01H4_30095</name>
</gene>
<reference evidence="2" key="1">
    <citation type="journal article" date="2014" name="Front. Microbiol.">
        <title>High frequency of phylogenetically diverse reductive dehalogenase-homologous genes in deep subseafloor sedimentary metagenomes.</title>
        <authorList>
            <person name="Kawai M."/>
            <person name="Futagami T."/>
            <person name="Toyoda A."/>
            <person name="Takaki Y."/>
            <person name="Nishi S."/>
            <person name="Hori S."/>
            <person name="Arai W."/>
            <person name="Tsubouchi T."/>
            <person name="Morono Y."/>
            <person name="Uchiyama I."/>
            <person name="Ito T."/>
            <person name="Fujiyama A."/>
            <person name="Inagaki F."/>
            <person name="Takami H."/>
        </authorList>
    </citation>
    <scope>NUCLEOTIDE SEQUENCE</scope>
    <source>
        <strain evidence="2">Expedition CK06-06</strain>
    </source>
</reference>
<evidence type="ECO:0000313" key="2">
    <source>
        <dbReference type="EMBL" id="GAG85376.1"/>
    </source>
</evidence>
<dbReference type="PROSITE" id="PS51464">
    <property type="entry name" value="SIS"/>
    <property type="match status" value="1"/>
</dbReference>
<dbReference type="AlphaFoldDB" id="X1CMD0"/>
<dbReference type="Gene3D" id="3.40.50.10490">
    <property type="entry name" value="Glucose-6-phosphate isomerase like protein, domain 1"/>
    <property type="match status" value="1"/>
</dbReference>
<name>X1CMD0_9ZZZZ</name>
<dbReference type="Pfam" id="PF01380">
    <property type="entry name" value="SIS"/>
    <property type="match status" value="1"/>
</dbReference>
<dbReference type="GO" id="GO:0097367">
    <property type="term" value="F:carbohydrate derivative binding"/>
    <property type="evidence" value="ECO:0007669"/>
    <property type="project" value="InterPro"/>
</dbReference>
<comment type="caution">
    <text evidence="2">The sequence shown here is derived from an EMBL/GenBank/DDBJ whole genome shotgun (WGS) entry which is preliminary data.</text>
</comment>